<reference evidence="2" key="1">
    <citation type="submission" date="2020-11" db="EMBL/GenBank/DDBJ databases">
        <authorList>
            <person name="Tran Van P."/>
        </authorList>
    </citation>
    <scope>NUCLEOTIDE SEQUENCE</scope>
</reference>
<sequence length="72" mass="8078">MAEIRRRRCNRVPDGPRRGDETTVLRGGVCRRGIRSHVQEDEFSSPEALVECLHLVLRSNGRDRGSPSHGAL</sequence>
<organism evidence="2">
    <name type="scientific">Cyprideis torosa</name>
    <dbReference type="NCBI Taxonomy" id="163714"/>
    <lineage>
        <taxon>Eukaryota</taxon>
        <taxon>Metazoa</taxon>
        <taxon>Ecdysozoa</taxon>
        <taxon>Arthropoda</taxon>
        <taxon>Crustacea</taxon>
        <taxon>Oligostraca</taxon>
        <taxon>Ostracoda</taxon>
        <taxon>Podocopa</taxon>
        <taxon>Podocopida</taxon>
        <taxon>Cytherocopina</taxon>
        <taxon>Cytheroidea</taxon>
        <taxon>Cytherideidae</taxon>
        <taxon>Cyprideis</taxon>
    </lineage>
</organism>
<feature type="compositionally biased region" description="Basic residues" evidence="1">
    <location>
        <begin position="1"/>
        <end position="10"/>
    </location>
</feature>
<proteinExistence type="predicted"/>
<dbReference type="EMBL" id="OB710263">
    <property type="protein sequence ID" value="CAD7238854.1"/>
    <property type="molecule type" value="Genomic_DNA"/>
</dbReference>
<dbReference type="AlphaFoldDB" id="A0A7R9A0S2"/>
<name>A0A7R9A0S2_9CRUS</name>
<protein>
    <submittedName>
        <fullName evidence="2">Uncharacterized protein</fullName>
    </submittedName>
</protein>
<accession>A0A7R9A0S2</accession>
<evidence type="ECO:0000256" key="1">
    <source>
        <dbReference type="SAM" id="MobiDB-lite"/>
    </source>
</evidence>
<feature type="region of interest" description="Disordered" evidence="1">
    <location>
        <begin position="1"/>
        <end position="20"/>
    </location>
</feature>
<evidence type="ECO:0000313" key="2">
    <source>
        <dbReference type="EMBL" id="CAD7238854.1"/>
    </source>
</evidence>
<dbReference type="OrthoDB" id="8121437at2759"/>
<gene>
    <name evidence="2" type="ORF">CTOB1V02_LOCUS16669</name>
</gene>